<organism evidence="1 2">
    <name type="scientific">Dermacentor silvarum</name>
    <name type="common">Tick</name>
    <dbReference type="NCBI Taxonomy" id="543639"/>
    <lineage>
        <taxon>Eukaryota</taxon>
        <taxon>Metazoa</taxon>
        <taxon>Ecdysozoa</taxon>
        <taxon>Arthropoda</taxon>
        <taxon>Chelicerata</taxon>
        <taxon>Arachnida</taxon>
        <taxon>Acari</taxon>
        <taxon>Parasitiformes</taxon>
        <taxon>Ixodida</taxon>
        <taxon>Ixodoidea</taxon>
        <taxon>Ixodidae</taxon>
        <taxon>Rhipicephalinae</taxon>
        <taxon>Dermacentor</taxon>
    </lineage>
</organism>
<gene>
    <name evidence="1" type="ORF">HPB49_009120</name>
</gene>
<reference evidence="1" key="1">
    <citation type="submission" date="2020-05" db="EMBL/GenBank/DDBJ databases">
        <title>Large-scale comparative analyses of tick genomes elucidate their genetic diversity and vector capacities.</title>
        <authorList>
            <person name="Jia N."/>
            <person name="Wang J."/>
            <person name="Shi W."/>
            <person name="Du L."/>
            <person name="Sun Y."/>
            <person name="Zhan W."/>
            <person name="Jiang J."/>
            <person name="Wang Q."/>
            <person name="Zhang B."/>
            <person name="Ji P."/>
            <person name="Sakyi L.B."/>
            <person name="Cui X."/>
            <person name="Yuan T."/>
            <person name="Jiang B."/>
            <person name="Yang W."/>
            <person name="Lam T.T.-Y."/>
            <person name="Chang Q."/>
            <person name="Ding S."/>
            <person name="Wang X."/>
            <person name="Zhu J."/>
            <person name="Ruan X."/>
            <person name="Zhao L."/>
            <person name="Wei J."/>
            <person name="Que T."/>
            <person name="Du C."/>
            <person name="Cheng J."/>
            <person name="Dai P."/>
            <person name="Han X."/>
            <person name="Huang E."/>
            <person name="Gao Y."/>
            <person name="Liu J."/>
            <person name="Shao H."/>
            <person name="Ye R."/>
            <person name="Li L."/>
            <person name="Wei W."/>
            <person name="Wang X."/>
            <person name="Wang C."/>
            <person name="Yang T."/>
            <person name="Huo Q."/>
            <person name="Li W."/>
            <person name="Guo W."/>
            <person name="Chen H."/>
            <person name="Zhou L."/>
            <person name="Ni X."/>
            <person name="Tian J."/>
            <person name="Zhou Y."/>
            <person name="Sheng Y."/>
            <person name="Liu T."/>
            <person name="Pan Y."/>
            <person name="Xia L."/>
            <person name="Li J."/>
            <person name="Zhao F."/>
            <person name="Cao W."/>
        </authorList>
    </citation>
    <scope>NUCLEOTIDE SEQUENCE</scope>
    <source>
        <strain evidence="1">Dsil-2018</strain>
    </source>
</reference>
<accession>A0ACB8DYE6</accession>
<dbReference type="EMBL" id="CM023470">
    <property type="protein sequence ID" value="KAH7979344.1"/>
    <property type="molecule type" value="Genomic_DNA"/>
</dbReference>
<dbReference type="Proteomes" id="UP000821865">
    <property type="component" value="Chromosome 1"/>
</dbReference>
<name>A0ACB8DYE6_DERSI</name>
<evidence type="ECO:0000313" key="2">
    <source>
        <dbReference type="Proteomes" id="UP000821865"/>
    </source>
</evidence>
<proteinExistence type="predicted"/>
<evidence type="ECO:0000313" key="1">
    <source>
        <dbReference type="EMBL" id="KAH7979344.1"/>
    </source>
</evidence>
<comment type="caution">
    <text evidence="1">The sequence shown here is derived from an EMBL/GenBank/DDBJ whole genome shotgun (WGS) entry which is preliminary data.</text>
</comment>
<protein>
    <submittedName>
        <fullName evidence="1">Uncharacterized protein</fullName>
    </submittedName>
</protein>
<keyword evidence="2" id="KW-1185">Reference proteome</keyword>
<sequence>MFAVVRFLNDFDAKLHVIPASDVKNFNPEHNLDFNKRTIYSAFWRDPVDGEDTGYYNAQILMLAETEAEVNERMKSKRLPKPKIRRDHSTSSDEGVETTQQRIKVQKKRKRARTVSESPSSDSDSDSLCAQSELKAATEKAQMWKARAAEFKEERDFLRERVVALEKCLESKIFQRQSSSNIATAAADFTYLDDGTFHLAKGVIVRAEAAFKIMKNIKPTLVVKDTAEAVWGKDVLSKKSVTGVVAPRKKCLGEVAKEPLTPEKVAVVTAMLKHWGAEKKISVETTLQSMGRLLSEKIQDVLKLKRRLQL</sequence>